<name>A0A397SD37_9GLOM</name>
<proteinExistence type="predicted"/>
<protein>
    <recommendedName>
        <fullName evidence="3">F-box domain-containing protein</fullName>
    </recommendedName>
</protein>
<evidence type="ECO:0008006" key="3">
    <source>
        <dbReference type="Google" id="ProtNLM"/>
    </source>
</evidence>
<organism evidence="1 2">
    <name type="scientific">Glomus cerebriforme</name>
    <dbReference type="NCBI Taxonomy" id="658196"/>
    <lineage>
        <taxon>Eukaryota</taxon>
        <taxon>Fungi</taxon>
        <taxon>Fungi incertae sedis</taxon>
        <taxon>Mucoromycota</taxon>
        <taxon>Glomeromycotina</taxon>
        <taxon>Glomeromycetes</taxon>
        <taxon>Glomerales</taxon>
        <taxon>Glomeraceae</taxon>
        <taxon>Glomus</taxon>
    </lineage>
</organism>
<reference evidence="1 2" key="1">
    <citation type="submission" date="2018-06" db="EMBL/GenBank/DDBJ databases">
        <title>Comparative genomics reveals the genomic features of Rhizophagus irregularis, R. cerebriforme, R. diaphanum and Gigaspora rosea, and their symbiotic lifestyle signature.</title>
        <authorList>
            <person name="Morin E."/>
            <person name="San Clemente H."/>
            <person name="Chen E.C.H."/>
            <person name="De La Providencia I."/>
            <person name="Hainaut M."/>
            <person name="Kuo A."/>
            <person name="Kohler A."/>
            <person name="Murat C."/>
            <person name="Tang N."/>
            <person name="Roy S."/>
            <person name="Loubradou J."/>
            <person name="Henrissat B."/>
            <person name="Grigoriev I.V."/>
            <person name="Corradi N."/>
            <person name="Roux C."/>
            <person name="Martin F.M."/>
        </authorList>
    </citation>
    <scope>NUCLEOTIDE SEQUENCE [LARGE SCALE GENOMIC DNA]</scope>
    <source>
        <strain evidence="1 2">DAOM 227022</strain>
    </source>
</reference>
<gene>
    <name evidence="1" type="ORF">C1645_838327</name>
</gene>
<accession>A0A397SD37</accession>
<sequence>MENFEKTIKINIFKYVDNPMNLVLSCRTWSDVAKDFRAKAEWLLNQYGKIDAFFHAVRFGPPFIDIDVCRVLVSRNAIFSGYFIDKLLKHFGSRDPKLCAFEEEYNVNQFEIESPWASNLPLSVFKYLMEEGHERANYDSSINERVMKLFLSWNVVNGRERQYLNTAYLPLLD</sequence>
<evidence type="ECO:0000313" key="2">
    <source>
        <dbReference type="Proteomes" id="UP000265703"/>
    </source>
</evidence>
<evidence type="ECO:0000313" key="1">
    <source>
        <dbReference type="EMBL" id="RIA80641.1"/>
    </source>
</evidence>
<dbReference type="EMBL" id="QKYT01000927">
    <property type="protein sequence ID" value="RIA80641.1"/>
    <property type="molecule type" value="Genomic_DNA"/>
</dbReference>
<dbReference type="AlphaFoldDB" id="A0A397SD37"/>
<keyword evidence="2" id="KW-1185">Reference proteome</keyword>
<dbReference type="Proteomes" id="UP000265703">
    <property type="component" value="Unassembled WGS sequence"/>
</dbReference>
<comment type="caution">
    <text evidence="1">The sequence shown here is derived from an EMBL/GenBank/DDBJ whole genome shotgun (WGS) entry which is preliminary data.</text>
</comment>
<dbReference type="OrthoDB" id="2305545at2759"/>
<dbReference type="STRING" id="658196.A0A397SD37"/>